<dbReference type="EMBL" id="CP001841">
    <property type="protein sequence ID" value="AEF81600.1"/>
    <property type="molecule type" value="Genomic_DNA"/>
</dbReference>
<dbReference type="PANTHER" id="PTHR30535:SF34">
    <property type="entry name" value="MOLYBDATE-BINDING PROTEIN MOLA"/>
    <property type="match status" value="1"/>
</dbReference>
<dbReference type="STRING" id="545695.TREAZ_2256"/>
<dbReference type="HOGENOM" id="CLU_038034_2_5_12"/>
<dbReference type="InterPro" id="IPR050902">
    <property type="entry name" value="ABC_Transporter_SBP"/>
</dbReference>
<name>F5Y849_LEAAZ</name>
<dbReference type="PROSITE" id="PS50983">
    <property type="entry name" value="FE_B12_PBP"/>
    <property type="match status" value="1"/>
</dbReference>
<dbReference type="GO" id="GO:0071281">
    <property type="term" value="P:cellular response to iron ion"/>
    <property type="evidence" value="ECO:0007669"/>
    <property type="project" value="TreeGrafter"/>
</dbReference>
<dbReference type="KEGG" id="taz:TREAZ_2256"/>
<organism evidence="3 4">
    <name type="scientific">Leadbettera azotonutricia (strain ATCC BAA-888 / DSM 13862 / ZAS-9)</name>
    <name type="common">Treponema azotonutricium</name>
    <dbReference type="NCBI Taxonomy" id="545695"/>
    <lineage>
        <taxon>Bacteria</taxon>
        <taxon>Pseudomonadati</taxon>
        <taxon>Spirochaetota</taxon>
        <taxon>Spirochaetia</taxon>
        <taxon>Spirochaetales</taxon>
        <taxon>Breznakiellaceae</taxon>
        <taxon>Leadbettera</taxon>
    </lineage>
</organism>
<dbReference type="OrthoDB" id="9787772at2"/>
<dbReference type="PANTHER" id="PTHR30535">
    <property type="entry name" value="VITAMIN B12-BINDING PROTEIN"/>
    <property type="match status" value="1"/>
</dbReference>
<evidence type="ECO:0000313" key="4">
    <source>
        <dbReference type="Proteomes" id="UP000009222"/>
    </source>
</evidence>
<dbReference type="eggNOG" id="COG0614">
    <property type="taxonomic scope" value="Bacteria"/>
</dbReference>
<gene>
    <name evidence="3" type="ordered locus">TREAZ_2256</name>
</gene>
<feature type="signal peptide" evidence="1">
    <location>
        <begin position="1"/>
        <end position="25"/>
    </location>
</feature>
<feature type="chain" id="PRO_5003335033" evidence="1">
    <location>
        <begin position="26"/>
        <end position="300"/>
    </location>
</feature>
<evidence type="ECO:0000313" key="3">
    <source>
        <dbReference type="EMBL" id="AEF81600.1"/>
    </source>
</evidence>
<dbReference type="CDD" id="cd01143">
    <property type="entry name" value="YvrC"/>
    <property type="match status" value="1"/>
</dbReference>
<dbReference type="RefSeq" id="WP_015709796.1">
    <property type="nucleotide sequence ID" value="NC_015577.1"/>
</dbReference>
<dbReference type="Proteomes" id="UP000009222">
    <property type="component" value="Chromosome"/>
</dbReference>
<keyword evidence="1" id="KW-0732">Signal</keyword>
<dbReference type="InParanoid" id="F5Y849"/>
<dbReference type="Pfam" id="PF01497">
    <property type="entry name" value="Peripla_BP_2"/>
    <property type="match status" value="1"/>
</dbReference>
<dbReference type="AlphaFoldDB" id="F5Y849"/>
<reference evidence="3 4" key="2">
    <citation type="journal article" date="2011" name="ISME J.">
        <title>RNA-seq reveals cooperative metabolic interactions between two termite-gut spirochete species in co-culture.</title>
        <authorList>
            <person name="Rosenthal A.Z."/>
            <person name="Matson E.G."/>
            <person name="Eldar A."/>
            <person name="Leadbetter J.R."/>
        </authorList>
    </citation>
    <scope>NUCLEOTIDE SEQUENCE [LARGE SCALE GENOMIC DNA]</scope>
    <source>
        <strain evidence="4">ATCC BAA-888 / DSM 13862 / ZAS-9</strain>
    </source>
</reference>
<evidence type="ECO:0000256" key="1">
    <source>
        <dbReference type="SAM" id="SignalP"/>
    </source>
</evidence>
<feature type="domain" description="Fe/B12 periplasmic-binding" evidence="2">
    <location>
        <begin position="39"/>
        <end position="296"/>
    </location>
</feature>
<sequence length="300" mass="32467">MKKQLIVTALIFLALVIGCTKQGSAGIAGTAASVSIPGRIISAAPSNTEIIVGLGLADRLIAVDPYSKDIPGVRQDLPEVDFFYPDAEAIIGLEPEIIIANEINNFGATDSPFRPLMDIDIKVVQIPTSTNLAGIYGDIVTIAEVLGVKDRGEVLTTDLRAEVNKIAEIGKTVTDKKKVYYEISPAPQMVTFGSGTYLNEMIEIIGGVNIFADQHGWFSPNAEEIIKRNPDVIFTMEMTTFGVDSAAKLRTRQSFESINAIKENRIYGIDGNSSGRPSQNIILALKQMALAVYPEIYEAD</sequence>
<dbReference type="Gene3D" id="3.40.50.1980">
    <property type="entry name" value="Nitrogenase molybdenum iron protein domain"/>
    <property type="match status" value="2"/>
</dbReference>
<reference evidence="4" key="1">
    <citation type="submission" date="2009-12" db="EMBL/GenBank/DDBJ databases">
        <title>Complete sequence of Treponema azotonutricium strain ZAS-9.</title>
        <authorList>
            <person name="Tetu S.G."/>
            <person name="Matson E."/>
            <person name="Ren Q."/>
            <person name="Seshadri R."/>
            <person name="Elbourne L."/>
            <person name="Hassan K.A."/>
            <person name="Durkin A."/>
            <person name="Radune D."/>
            <person name="Mohamoud Y."/>
            <person name="Shay R."/>
            <person name="Jin S."/>
            <person name="Zhang X."/>
            <person name="Lucey K."/>
            <person name="Ballor N.R."/>
            <person name="Ottesen E."/>
            <person name="Rosenthal R."/>
            <person name="Allen A."/>
            <person name="Leadbetter J.R."/>
            <person name="Paulsen I.T."/>
        </authorList>
    </citation>
    <scope>NUCLEOTIDE SEQUENCE [LARGE SCALE GENOMIC DNA]</scope>
    <source>
        <strain evidence="4">ATCC BAA-888 / DSM 13862 / ZAS-9</strain>
    </source>
</reference>
<proteinExistence type="predicted"/>
<accession>F5Y849</accession>
<protein>
    <submittedName>
        <fullName evidence="3">Periplasmic binding protein</fullName>
    </submittedName>
</protein>
<dbReference type="SUPFAM" id="SSF53807">
    <property type="entry name" value="Helical backbone' metal receptor"/>
    <property type="match status" value="1"/>
</dbReference>
<dbReference type="FunCoup" id="F5Y849">
    <property type="interactions" value="218"/>
</dbReference>
<dbReference type="PROSITE" id="PS51257">
    <property type="entry name" value="PROKAR_LIPOPROTEIN"/>
    <property type="match status" value="1"/>
</dbReference>
<dbReference type="InterPro" id="IPR002491">
    <property type="entry name" value="ABC_transptr_periplasmic_BD"/>
</dbReference>
<evidence type="ECO:0000259" key="2">
    <source>
        <dbReference type="PROSITE" id="PS50983"/>
    </source>
</evidence>
<keyword evidence="4" id="KW-1185">Reference proteome</keyword>